<evidence type="ECO:0000256" key="1">
    <source>
        <dbReference type="ARBA" id="ARBA00004123"/>
    </source>
</evidence>
<name>A0AAD6YTQ1_9AGAR</name>
<proteinExistence type="inferred from homology"/>
<dbReference type="CDD" id="cd11710">
    <property type="entry name" value="GINS_A_psf1"/>
    <property type="match status" value="1"/>
</dbReference>
<comment type="caution">
    <text evidence="8">The sequence shown here is derived from an EMBL/GenBank/DDBJ whole genome shotgun (WGS) entry which is preliminary data.</text>
</comment>
<comment type="similarity">
    <text evidence="2 6">Belongs to the GINS1/PSF1 family.</text>
</comment>
<keyword evidence="5 6" id="KW-0539">Nucleus</keyword>
<evidence type="ECO:0000313" key="9">
    <source>
        <dbReference type="Proteomes" id="UP001219525"/>
    </source>
</evidence>
<evidence type="ECO:0000313" key="8">
    <source>
        <dbReference type="EMBL" id="KAJ7229012.1"/>
    </source>
</evidence>
<accession>A0AAD6YTQ1</accession>
<evidence type="ECO:0000256" key="2">
    <source>
        <dbReference type="ARBA" id="ARBA00006677"/>
    </source>
</evidence>
<dbReference type="InterPro" id="IPR005339">
    <property type="entry name" value="GINS_Psf1"/>
</dbReference>
<gene>
    <name evidence="8" type="ORF">GGX14DRAFT_555049</name>
</gene>
<comment type="subunit">
    <text evidence="6">Component of the GINS complex.</text>
</comment>
<dbReference type="GO" id="GO:0000811">
    <property type="term" value="C:GINS complex"/>
    <property type="evidence" value="ECO:0007669"/>
    <property type="project" value="UniProtKB-UniRule"/>
</dbReference>
<dbReference type="PANTHER" id="PTHR12914:SF2">
    <property type="entry name" value="DNA REPLICATION COMPLEX GINS PROTEIN PSF1"/>
    <property type="match status" value="1"/>
</dbReference>
<feature type="domain" description="GINS subunit" evidence="7">
    <location>
        <begin position="66"/>
        <end position="135"/>
    </location>
</feature>
<evidence type="ECO:0000259" key="7">
    <source>
        <dbReference type="Pfam" id="PF05916"/>
    </source>
</evidence>
<dbReference type="AlphaFoldDB" id="A0AAD6YTQ1"/>
<comment type="subcellular location">
    <subcellularLocation>
        <location evidence="1 6">Nucleus</location>
    </subcellularLocation>
</comment>
<evidence type="ECO:0000256" key="3">
    <source>
        <dbReference type="ARBA" id="ARBA00015143"/>
    </source>
</evidence>
<comment type="function">
    <text evidence="6">Required for correct functioning of the GINS complex, a complex that plays an essential role in the initiation of DNA replication, and progression of DNA replication forks. GINS complex seems to bind preferentially to single-stranded DNA.</text>
</comment>
<reference evidence="8" key="1">
    <citation type="submission" date="2023-03" db="EMBL/GenBank/DDBJ databases">
        <title>Massive genome expansion in bonnet fungi (Mycena s.s.) driven by repeated elements and novel gene families across ecological guilds.</title>
        <authorList>
            <consortium name="Lawrence Berkeley National Laboratory"/>
            <person name="Harder C.B."/>
            <person name="Miyauchi S."/>
            <person name="Viragh M."/>
            <person name="Kuo A."/>
            <person name="Thoen E."/>
            <person name="Andreopoulos B."/>
            <person name="Lu D."/>
            <person name="Skrede I."/>
            <person name="Drula E."/>
            <person name="Henrissat B."/>
            <person name="Morin E."/>
            <person name="Kohler A."/>
            <person name="Barry K."/>
            <person name="LaButti K."/>
            <person name="Morin E."/>
            <person name="Salamov A."/>
            <person name="Lipzen A."/>
            <person name="Mereny Z."/>
            <person name="Hegedus B."/>
            <person name="Baldrian P."/>
            <person name="Stursova M."/>
            <person name="Weitz H."/>
            <person name="Taylor A."/>
            <person name="Grigoriev I.V."/>
            <person name="Nagy L.G."/>
            <person name="Martin F."/>
            <person name="Kauserud H."/>
        </authorList>
    </citation>
    <scope>NUCLEOTIDE SEQUENCE</scope>
    <source>
        <strain evidence="8">9144</strain>
    </source>
</reference>
<dbReference type="PANTHER" id="PTHR12914">
    <property type="entry name" value="PARTNER OF SLD5"/>
    <property type="match status" value="1"/>
</dbReference>
<dbReference type="InterPro" id="IPR021151">
    <property type="entry name" value="GINS_A"/>
</dbReference>
<dbReference type="Pfam" id="PF05916">
    <property type="entry name" value="Sld5"/>
    <property type="match status" value="1"/>
</dbReference>
<evidence type="ECO:0000256" key="5">
    <source>
        <dbReference type="ARBA" id="ARBA00023242"/>
    </source>
</evidence>
<protein>
    <recommendedName>
        <fullName evidence="3 6">DNA replication complex GINS protein PSF1</fullName>
    </recommendedName>
</protein>
<keyword evidence="4 6" id="KW-0235">DNA replication</keyword>
<keyword evidence="9" id="KW-1185">Reference proteome</keyword>
<dbReference type="Gene3D" id="1.20.58.1030">
    <property type="match status" value="1"/>
</dbReference>
<dbReference type="SUPFAM" id="SSF158573">
    <property type="entry name" value="GINS helical bundle-like"/>
    <property type="match status" value="1"/>
</dbReference>
<evidence type="ECO:0000256" key="4">
    <source>
        <dbReference type="ARBA" id="ARBA00022705"/>
    </source>
</evidence>
<dbReference type="Proteomes" id="UP001219525">
    <property type="component" value="Unassembled WGS sequence"/>
</dbReference>
<dbReference type="InterPro" id="IPR036224">
    <property type="entry name" value="GINS_bundle-like_dom_sf"/>
</dbReference>
<dbReference type="EMBL" id="JARJCW010000002">
    <property type="protein sequence ID" value="KAJ7229012.1"/>
    <property type="molecule type" value="Genomic_DNA"/>
</dbReference>
<evidence type="ECO:0000256" key="6">
    <source>
        <dbReference type="RuleBase" id="RU368085"/>
    </source>
</evidence>
<organism evidence="8 9">
    <name type="scientific">Mycena pura</name>
    <dbReference type="NCBI Taxonomy" id="153505"/>
    <lineage>
        <taxon>Eukaryota</taxon>
        <taxon>Fungi</taxon>
        <taxon>Dikarya</taxon>
        <taxon>Basidiomycota</taxon>
        <taxon>Agaricomycotina</taxon>
        <taxon>Agaricomycetes</taxon>
        <taxon>Agaricomycetidae</taxon>
        <taxon>Agaricales</taxon>
        <taxon>Marasmiineae</taxon>
        <taxon>Mycenaceae</taxon>
        <taxon>Mycena</taxon>
    </lineage>
</organism>
<sequence length="202" mass="22892">MTSDESYGALANQLVLQSKLSMDLGKLLPYDGPLVRSMLQEQKDLDRKVQQMEGNGVKVGHSSWPALVILVRVMHQNKRCLLAYHKQRLDLLQAAYWDAGGAVGHVLENQRGNMSYEEIRYLQGYGESVLIYREQVDPQDVMSLTMGVENPGRGPMVTVEVEICPGPIYTESGMVDFKPGRRYILRRADIEHLILQGYLREL</sequence>
<dbReference type="GO" id="GO:1902983">
    <property type="term" value="P:DNA strand elongation involved in mitotic DNA replication"/>
    <property type="evidence" value="ECO:0007669"/>
    <property type="project" value="TreeGrafter"/>
</dbReference>